<dbReference type="EMBL" id="AFEU01000003">
    <property type="protein sequence ID" value="EIJ78641.1"/>
    <property type="molecule type" value="Genomic_DNA"/>
</dbReference>
<dbReference type="Proteomes" id="UP000010523">
    <property type="component" value="Unassembled WGS sequence"/>
</dbReference>
<sequence length="86" mass="10027">MKEPNVQKRELLLRLSELYDNLEELDSVLHISITEYKRTIQEEHLKTLSVCEERLLAMETKFDMVEIMEQKRSGVKGSGGILELGY</sequence>
<evidence type="ECO:0000313" key="1">
    <source>
        <dbReference type="EMBL" id="EIJ78641.1"/>
    </source>
</evidence>
<reference evidence="1 2" key="1">
    <citation type="journal article" date="2012" name="Appl. Environ. Microbiol.">
        <title>Genome Sequence of Thermotolerant Bacillus methanolicus: Features and Regulation Related to Methylotrophy and Production of L-Lysine and L-Glutamate from Methanol.</title>
        <authorList>
            <person name="Heggeset T.M."/>
            <person name="Krog A."/>
            <person name="Balzer S."/>
            <person name="Wentzel A."/>
            <person name="Ellingsen T.E."/>
            <person name="Brautaset T."/>
        </authorList>
    </citation>
    <scope>NUCLEOTIDE SEQUENCE [LARGE SCALE GENOMIC DNA]</scope>
    <source>
        <strain evidence="1 2">PB1</strain>
    </source>
</reference>
<gene>
    <name evidence="1" type="ORF">PB1_13824</name>
</gene>
<name>I3DWM0_BACMT</name>
<dbReference type="STRING" id="997296.PB1_13824"/>
<comment type="caution">
    <text evidence="1">The sequence shown here is derived from an EMBL/GenBank/DDBJ whole genome shotgun (WGS) entry which is preliminary data.</text>
</comment>
<accession>I3DWM0</accession>
<organism evidence="1 2">
    <name type="scientific">Bacillus methanolicus PB1</name>
    <dbReference type="NCBI Taxonomy" id="997296"/>
    <lineage>
        <taxon>Bacteria</taxon>
        <taxon>Bacillati</taxon>
        <taxon>Bacillota</taxon>
        <taxon>Bacilli</taxon>
        <taxon>Bacillales</taxon>
        <taxon>Bacillaceae</taxon>
        <taxon>Bacillus</taxon>
    </lineage>
</organism>
<protein>
    <submittedName>
        <fullName evidence="1">Uncharacterized protein</fullName>
    </submittedName>
</protein>
<dbReference type="RefSeq" id="WP_004437277.1">
    <property type="nucleotide sequence ID" value="NZ_AFEU01000003.1"/>
</dbReference>
<dbReference type="AlphaFoldDB" id="I3DWM0"/>
<keyword evidence="2" id="KW-1185">Reference proteome</keyword>
<dbReference type="OrthoDB" id="2927792at2"/>
<dbReference type="PATRIC" id="fig|997296.3.peg.2919"/>
<proteinExistence type="predicted"/>
<evidence type="ECO:0000313" key="2">
    <source>
        <dbReference type="Proteomes" id="UP000010523"/>
    </source>
</evidence>